<feature type="transmembrane region" description="Helical" evidence="1">
    <location>
        <begin position="284"/>
        <end position="303"/>
    </location>
</feature>
<proteinExistence type="predicted"/>
<keyword evidence="1" id="KW-0812">Transmembrane</keyword>
<keyword evidence="1" id="KW-1133">Transmembrane helix</keyword>
<feature type="transmembrane region" description="Helical" evidence="1">
    <location>
        <begin position="255"/>
        <end position="277"/>
    </location>
</feature>
<keyword evidence="1" id="KW-0472">Membrane</keyword>
<evidence type="ECO:0008006" key="4">
    <source>
        <dbReference type="Google" id="ProtNLM"/>
    </source>
</evidence>
<evidence type="ECO:0000313" key="3">
    <source>
        <dbReference type="Proteomes" id="UP001458880"/>
    </source>
</evidence>
<name>A0AAW1MH51_POPJA</name>
<protein>
    <recommendedName>
        <fullName evidence="4">Gustatory receptor</fullName>
    </recommendedName>
</protein>
<dbReference type="Proteomes" id="UP001458880">
    <property type="component" value="Unassembled WGS sequence"/>
</dbReference>
<keyword evidence="3" id="KW-1185">Reference proteome</keyword>
<feature type="transmembrane region" description="Helical" evidence="1">
    <location>
        <begin position="168"/>
        <end position="193"/>
    </location>
</feature>
<accession>A0AAW1MH51</accession>
<feature type="transmembrane region" description="Helical" evidence="1">
    <location>
        <begin position="87"/>
        <end position="106"/>
    </location>
</feature>
<evidence type="ECO:0000256" key="1">
    <source>
        <dbReference type="SAM" id="Phobius"/>
    </source>
</evidence>
<dbReference type="AlphaFoldDB" id="A0AAW1MH51"/>
<reference evidence="2 3" key="1">
    <citation type="journal article" date="2024" name="BMC Genomics">
        <title>De novo assembly and annotation of Popillia japonica's genome with initial clues to its potential as an invasive pest.</title>
        <authorList>
            <person name="Cucini C."/>
            <person name="Boschi S."/>
            <person name="Funari R."/>
            <person name="Cardaioli E."/>
            <person name="Iannotti N."/>
            <person name="Marturano G."/>
            <person name="Paoli F."/>
            <person name="Bruttini M."/>
            <person name="Carapelli A."/>
            <person name="Frati F."/>
            <person name="Nardi F."/>
        </authorList>
    </citation>
    <scope>NUCLEOTIDE SEQUENCE [LARGE SCALE GENOMIC DNA]</scope>
    <source>
        <strain evidence="2">DMR45628</strain>
    </source>
</reference>
<evidence type="ECO:0000313" key="2">
    <source>
        <dbReference type="EMBL" id="KAK9745708.1"/>
    </source>
</evidence>
<feature type="transmembrane region" description="Helical" evidence="1">
    <location>
        <begin position="20"/>
        <end position="40"/>
    </location>
</feature>
<feature type="transmembrane region" description="Helical" evidence="1">
    <location>
        <begin position="135"/>
        <end position="156"/>
    </location>
</feature>
<dbReference type="EMBL" id="JASPKY010000046">
    <property type="protein sequence ID" value="KAK9745708.1"/>
    <property type="molecule type" value="Genomic_DNA"/>
</dbReference>
<organism evidence="2 3">
    <name type="scientific">Popillia japonica</name>
    <name type="common">Japanese beetle</name>
    <dbReference type="NCBI Taxonomy" id="7064"/>
    <lineage>
        <taxon>Eukaryota</taxon>
        <taxon>Metazoa</taxon>
        <taxon>Ecdysozoa</taxon>
        <taxon>Arthropoda</taxon>
        <taxon>Hexapoda</taxon>
        <taxon>Insecta</taxon>
        <taxon>Pterygota</taxon>
        <taxon>Neoptera</taxon>
        <taxon>Endopterygota</taxon>
        <taxon>Coleoptera</taxon>
        <taxon>Polyphaga</taxon>
        <taxon>Scarabaeiformia</taxon>
        <taxon>Scarabaeidae</taxon>
        <taxon>Rutelinae</taxon>
        <taxon>Popillia</taxon>
    </lineage>
</organism>
<gene>
    <name evidence="2" type="ORF">QE152_g6695</name>
</gene>
<sequence length="321" mass="37345">MAFKIDKLKEVVLKRVQKTFLEQIRTILILGNIFGCIFFSVEDRPVHFNIILALPVQILHAGLIYYRLRNNIDERDTVTNVLETSKLLYLVILATSAIFKPVYYLIRRSKYRMLVLKMQEHNKLVGHEKKSYYRINYVLIGLMGLIINLISFALVLNRIALSEKNANGFLECGALIITTMSGYLNDVIIFLLLKEKRWQYTVVNQKFIEITHEIKSGIIKTSAKHLSELTAIYHRMGNVTSRIHVLFSPILYLDIIMHMLLIVSMLDLVFVIFRMFVCEKVIDVGLTSLCLSRILIGVVHLQFMMRNWINVTREVSCKDRF</sequence>
<comment type="caution">
    <text evidence="2">The sequence shown here is derived from an EMBL/GenBank/DDBJ whole genome shotgun (WGS) entry which is preliminary data.</text>
</comment>
<feature type="transmembrane region" description="Helical" evidence="1">
    <location>
        <begin position="46"/>
        <end position="66"/>
    </location>
</feature>